<dbReference type="PANTHER" id="PTHR37817:SF1">
    <property type="entry name" value="N-ACETYLTRANSFERASE EIS"/>
    <property type="match status" value="1"/>
</dbReference>
<dbReference type="SUPFAM" id="SSF55718">
    <property type="entry name" value="SCP-like"/>
    <property type="match status" value="1"/>
</dbReference>
<evidence type="ECO:0000256" key="3">
    <source>
        <dbReference type="ARBA" id="ARBA00022679"/>
    </source>
</evidence>
<dbReference type="EMBL" id="MZZM01000005">
    <property type="protein sequence ID" value="ORJ64314.1"/>
    <property type="molecule type" value="Genomic_DNA"/>
</dbReference>
<evidence type="ECO:0000256" key="1">
    <source>
        <dbReference type="ARBA" id="ARBA00009213"/>
    </source>
</evidence>
<dbReference type="Pfam" id="PF13527">
    <property type="entry name" value="Acetyltransf_9"/>
    <property type="match status" value="1"/>
</dbReference>
<name>A0A1X0YGI6_MYCSI</name>
<dbReference type="Pfam" id="PF13530">
    <property type="entry name" value="SCP2_2"/>
    <property type="match status" value="1"/>
</dbReference>
<dbReference type="GO" id="GO:0034069">
    <property type="term" value="F:aminoglycoside N-acetyltransferase activity"/>
    <property type="evidence" value="ECO:0007669"/>
    <property type="project" value="TreeGrafter"/>
</dbReference>
<dbReference type="Pfam" id="PF17668">
    <property type="entry name" value="Acetyltransf_17"/>
    <property type="match status" value="1"/>
</dbReference>
<dbReference type="InterPro" id="IPR025559">
    <property type="entry name" value="Eis_dom"/>
</dbReference>
<keyword evidence="3 5" id="KW-0808">Transferase</keyword>
<dbReference type="GO" id="GO:0030649">
    <property type="term" value="P:aminoglycoside antibiotic catabolic process"/>
    <property type="evidence" value="ECO:0007669"/>
    <property type="project" value="TreeGrafter"/>
</dbReference>
<feature type="domain" description="N-acetyltransferase" evidence="6">
    <location>
        <begin position="8"/>
        <end position="157"/>
    </location>
</feature>
<feature type="binding site" evidence="5">
    <location>
        <begin position="91"/>
        <end position="93"/>
    </location>
    <ligand>
        <name>acetyl-CoA</name>
        <dbReference type="ChEBI" id="CHEBI:57288"/>
    </ligand>
</feature>
<dbReference type="PANTHER" id="PTHR37817">
    <property type="entry name" value="N-ACETYLTRANSFERASE EIS"/>
    <property type="match status" value="1"/>
</dbReference>
<dbReference type="PROSITE" id="PS51186">
    <property type="entry name" value="GNAT"/>
    <property type="match status" value="1"/>
</dbReference>
<keyword evidence="8" id="KW-1185">Reference proteome</keyword>
<reference evidence="7 8" key="1">
    <citation type="submission" date="2017-03" db="EMBL/GenBank/DDBJ databases">
        <title>Genomic insights into Mycobacterium simiae human colonization.</title>
        <authorList>
            <person name="Steffani J.L."/>
            <person name="Brunck M.E."/>
            <person name="Cruz E."/>
            <person name="Montiel R."/>
            <person name="Barona F."/>
        </authorList>
    </citation>
    <scope>NUCLEOTIDE SEQUENCE [LARGE SCALE GENOMIC DNA]</scope>
    <source>
        <strain evidence="7 8">MsiGto</strain>
    </source>
</reference>
<evidence type="ECO:0000256" key="5">
    <source>
        <dbReference type="HAMAP-Rule" id="MF_01812"/>
    </source>
</evidence>
<dbReference type="Gene3D" id="3.30.1050.10">
    <property type="entry name" value="SCP2 sterol-binding domain"/>
    <property type="match status" value="1"/>
</dbReference>
<feature type="active site" description="Proton acceptor; via carboxylate" evidence="5">
    <location>
        <position position="412"/>
    </location>
</feature>
<keyword evidence="2" id="KW-1036">Host cytoplasmic vesicle</keyword>
<comment type="caution">
    <text evidence="5">Lacks conserved residue(s) required for the propagation of feature annotation.</text>
</comment>
<dbReference type="RefSeq" id="WP_084948125.1">
    <property type="nucleotide sequence ID" value="NZ_MZZM01000005.1"/>
</dbReference>
<dbReference type="Proteomes" id="UP000193040">
    <property type="component" value="Unassembled WGS sequence"/>
</dbReference>
<dbReference type="InterPro" id="IPR041380">
    <property type="entry name" value="Acetyltransf_17"/>
</dbReference>
<dbReference type="EC" id="2.3.1.-" evidence="5"/>
<protein>
    <recommendedName>
        <fullName evidence="5">N-acetyltransferase Eis</fullName>
        <ecNumber evidence="5">2.3.1.-</ecNumber>
    </recommendedName>
</protein>
<sequence>MNTTDNAINIRHPSEDDWAAVYANQARIFGDPVDPRGIEAWRRRVELDDILVAEDVSDAQQPFLVGTSIIYRTRLTVPGGASLRAAWLTMITVASTHQGTGIWGQLSAQGLGILMERGYPIVCGVPTQTAMYDGFGAGVASYSQTYCVDRRFAKLRDKPGTIRAREVDAAQAAHHLPEIYERWRAVTSGAVERSAEWWDDFLEDRTTERGNGSALNYTIHPDGFLSYRVIGEKNHGFRPPLGKVVVVDFCAITDDAHSELLQTLLVLEMFHEIDIDVPVDDPLPLKLRDLRASHPEGKRDFLWVRINDVPEVLGAREYSADIDVILEVADPLGLAGGRFQLQVRDGVGKCTPHDGPPDAKIGLADLATIYMGAHRPSQLARAGRLTELRDGALAELDAAFGTERAPFCGTLF</sequence>
<dbReference type="AlphaFoldDB" id="A0A1X0YGI6"/>
<evidence type="ECO:0000313" key="7">
    <source>
        <dbReference type="EMBL" id="ORJ64314.1"/>
    </source>
</evidence>
<comment type="similarity">
    <text evidence="1 5">Belongs to the acetyltransferase Eis family.</text>
</comment>
<organism evidence="7 8">
    <name type="scientific">Mycobacterium simiae</name>
    <name type="common">Mycobacterium habana</name>
    <dbReference type="NCBI Taxonomy" id="1784"/>
    <lineage>
        <taxon>Bacteria</taxon>
        <taxon>Bacillati</taxon>
        <taxon>Actinomycetota</taxon>
        <taxon>Actinomycetes</taxon>
        <taxon>Mycobacteriales</taxon>
        <taxon>Mycobacteriaceae</taxon>
        <taxon>Mycobacterium</taxon>
        <taxon>Mycobacterium simiae complex</taxon>
    </lineage>
</organism>
<dbReference type="InterPro" id="IPR051554">
    <property type="entry name" value="Acetyltransferase_Eis"/>
</dbReference>
<dbReference type="InterPro" id="IPR016181">
    <property type="entry name" value="Acyl_CoA_acyltransferase"/>
</dbReference>
<evidence type="ECO:0000256" key="4">
    <source>
        <dbReference type="ARBA" id="ARBA00023315"/>
    </source>
</evidence>
<evidence type="ECO:0000256" key="2">
    <source>
        <dbReference type="ARBA" id="ARBA00022488"/>
    </source>
</evidence>
<comment type="caution">
    <text evidence="7">The sequence shown here is derived from an EMBL/GenBank/DDBJ whole genome shotgun (WGS) entry which is preliminary data.</text>
</comment>
<proteinExistence type="inferred from homology"/>
<dbReference type="HAMAP" id="MF_01812">
    <property type="entry name" value="Eis"/>
    <property type="match status" value="1"/>
</dbReference>
<dbReference type="Gene3D" id="3.40.630.30">
    <property type="match status" value="2"/>
</dbReference>
<gene>
    <name evidence="5" type="primary">eis</name>
    <name evidence="7" type="ORF">B5M45_03780</name>
</gene>
<dbReference type="SUPFAM" id="SSF55729">
    <property type="entry name" value="Acyl-CoA N-acyltransferases (Nat)"/>
    <property type="match status" value="1"/>
</dbReference>
<evidence type="ECO:0000313" key="8">
    <source>
        <dbReference type="Proteomes" id="UP000193040"/>
    </source>
</evidence>
<keyword evidence="4 5" id="KW-0012">Acyltransferase</keyword>
<accession>A0A1X0YGI6</accession>
<feature type="active site" description="Proton donor" evidence="5">
    <location>
        <position position="132"/>
    </location>
</feature>
<dbReference type="STRING" id="1784.VC42_06200"/>
<evidence type="ECO:0000259" key="6">
    <source>
        <dbReference type="PROSITE" id="PS51186"/>
    </source>
</evidence>
<feature type="binding site" evidence="5">
    <location>
        <begin position="99"/>
        <end position="104"/>
    </location>
    <ligand>
        <name>acetyl-CoA</name>
        <dbReference type="ChEBI" id="CHEBI:57288"/>
    </ligand>
</feature>
<dbReference type="InterPro" id="IPR036527">
    <property type="entry name" value="SCP2_sterol-bd_dom_sf"/>
</dbReference>
<dbReference type="InterPro" id="IPR022902">
    <property type="entry name" value="NAcTrfase_Eis"/>
</dbReference>
<dbReference type="InterPro" id="IPR000182">
    <property type="entry name" value="GNAT_dom"/>
</dbReference>
<comment type="subunit">
    <text evidence="5">Homohexamer; trimer of dimers.</text>
</comment>